<accession>A0A291PJL1</accession>
<evidence type="ECO:0000313" key="1">
    <source>
        <dbReference type="EMBL" id="ATJ91578.1"/>
    </source>
</evidence>
<protein>
    <submittedName>
        <fullName evidence="1">Uncharacterized protein</fullName>
    </submittedName>
</protein>
<dbReference type="EMBL" id="CP022699">
    <property type="protein sequence ID" value="ATJ91578.1"/>
    <property type="molecule type" value="Genomic_DNA"/>
</dbReference>
<dbReference type="Proteomes" id="UP000220394">
    <property type="component" value="Chromosome"/>
</dbReference>
<dbReference type="AlphaFoldDB" id="A0A291PJL1"/>
<name>A0A291PJL1_9PROT</name>
<gene>
    <name evidence="1" type="ORF">CIW82_13610</name>
</gene>
<dbReference type="RefSeq" id="WP_097802465.1">
    <property type="nucleotide sequence ID" value="NZ_CP022699.1"/>
</dbReference>
<reference evidence="1 2" key="1">
    <citation type="submission" date="2017-08" db="EMBL/GenBank/DDBJ databases">
        <title>Complete Genome Sequence of Acetobacter tropicalis Oregon-R-modENCODE STRAIN BDGP1, an acetic acid bacterium isolated from Drosophila melanogaster gut.</title>
        <authorList>
            <person name="Wan K.H."/>
            <person name="Yu C."/>
            <person name="Park S."/>
            <person name="Hammonds A.S."/>
            <person name="Booth B.W."/>
            <person name="Celniker S.E."/>
        </authorList>
    </citation>
    <scope>NUCLEOTIDE SEQUENCE [LARGE SCALE GENOMIC DNA]</scope>
    <source>
        <strain evidence="1 2">BDGP1</strain>
    </source>
</reference>
<evidence type="ECO:0000313" key="2">
    <source>
        <dbReference type="Proteomes" id="UP000220394"/>
    </source>
</evidence>
<dbReference type="KEGG" id="ato:CIW82_13610"/>
<organism evidence="1 2">
    <name type="scientific">Acetobacter tropicalis</name>
    <dbReference type="NCBI Taxonomy" id="104102"/>
    <lineage>
        <taxon>Bacteria</taxon>
        <taxon>Pseudomonadati</taxon>
        <taxon>Pseudomonadota</taxon>
        <taxon>Alphaproteobacteria</taxon>
        <taxon>Acetobacterales</taxon>
        <taxon>Acetobacteraceae</taxon>
        <taxon>Acetobacter</taxon>
    </lineage>
</organism>
<proteinExistence type="predicted"/>
<sequence length="103" mass="11283">MRTREEQIAALAFKIGGVQASNATKQSAEAHILEAERRAEQRVRAEIGRDSERLDWLEKSGKTGIRLVANEEEEGGIVLDDDCLGDFTASTVREAIDAAREVG</sequence>